<dbReference type="PROSITE" id="PS51038">
    <property type="entry name" value="BAH"/>
    <property type="match status" value="1"/>
</dbReference>
<organism evidence="3 4">
    <name type="scientific">Neodiprion lecontei</name>
    <name type="common">Redheaded pine sawfly</name>
    <dbReference type="NCBI Taxonomy" id="441921"/>
    <lineage>
        <taxon>Eukaryota</taxon>
        <taxon>Metazoa</taxon>
        <taxon>Ecdysozoa</taxon>
        <taxon>Arthropoda</taxon>
        <taxon>Hexapoda</taxon>
        <taxon>Insecta</taxon>
        <taxon>Pterygota</taxon>
        <taxon>Neoptera</taxon>
        <taxon>Endopterygota</taxon>
        <taxon>Hymenoptera</taxon>
        <taxon>Tenthredinoidea</taxon>
        <taxon>Diprionidae</taxon>
        <taxon>Diprioninae</taxon>
        <taxon>Neodiprion</taxon>
    </lineage>
</organism>
<accession>A0A6J0CAM9</accession>
<dbReference type="InterPro" id="IPR043151">
    <property type="entry name" value="BAH_sf"/>
</dbReference>
<feature type="region of interest" description="Disordered" evidence="1">
    <location>
        <begin position="791"/>
        <end position="837"/>
    </location>
</feature>
<feature type="compositionally biased region" description="Acidic residues" evidence="1">
    <location>
        <begin position="561"/>
        <end position="581"/>
    </location>
</feature>
<feature type="compositionally biased region" description="Basic and acidic residues" evidence="1">
    <location>
        <begin position="732"/>
        <end position="749"/>
    </location>
</feature>
<feature type="compositionally biased region" description="Basic and acidic residues" evidence="1">
    <location>
        <begin position="482"/>
        <end position="497"/>
    </location>
</feature>
<feature type="compositionally biased region" description="Basic and acidic residues" evidence="1">
    <location>
        <begin position="310"/>
        <end position="326"/>
    </location>
</feature>
<feature type="region of interest" description="Disordered" evidence="1">
    <location>
        <begin position="1052"/>
        <end position="1117"/>
    </location>
</feature>
<evidence type="ECO:0000313" key="5">
    <source>
        <dbReference type="RefSeq" id="XP_046600187.1"/>
    </source>
</evidence>
<evidence type="ECO:0000256" key="1">
    <source>
        <dbReference type="SAM" id="MobiDB-lite"/>
    </source>
</evidence>
<dbReference type="GO" id="GO:0005677">
    <property type="term" value="C:chromatin silencing complex"/>
    <property type="evidence" value="ECO:0007669"/>
    <property type="project" value="TreeGrafter"/>
</dbReference>
<feature type="compositionally biased region" description="Basic and acidic residues" evidence="1">
    <location>
        <begin position="227"/>
        <end position="255"/>
    </location>
</feature>
<feature type="compositionally biased region" description="Gly residues" evidence="1">
    <location>
        <begin position="1057"/>
        <end position="1073"/>
    </location>
</feature>
<feature type="compositionally biased region" description="Basic residues" evidence="1">
    <location>
        <begin position="358"/>
        <end position="368"/>
    </location>
</feature>
<dbReference type="RefSeq" id="XP_015523465.2">
    <property type="nucleotide sequence ID" value="XM_015667979.2"/>
</dbReference>
<dbReference type="GeneID" id="107226986"/>
<feature type="region of interest" description="Disordered" evidence="1">
    <location>
        <begin position="413"/>
        <end position="467"/>
    </location>
</feature>
<name>A0A6J0CAM9_NEOLC</name>
<dbReference type="GO" id="GO:0003682">
    <property type="term" value="F:chromatin binding"/>
    <property type="evidence" value="ECO:0007669"/>
    <property type="project" value="InterPro"/>
</dbReference>
<dbReference type="KEGG" id="nlo:107226986"/>
<dbReference type="Gene3D" id="2.30.30.490">
    <property type="match status" value="1"/>
</dbReference>
<feature type="compositionally biased region" description="Pro residues" evidence="1">
    <location>
        <begin position="1078"/>
        <end position="1108"/>
    </location>
</feature>
<feature type="compositionally biased region" description="Basic and acidic residues" evidence="1">
    <location>
        <begin position="25"/>
        <end position="50"/>
    </location>
</feature>
<feature type="compositionally biased region" description="Low complexity" evidence="1">
    <location>
        <begin position="10"/>
        <end position="19"/>
    </location>
</feature>
<evidence type="ECO:0000259" key="2">
    <source>
        <dbReference type="PROSITE" id="PS51038"/>
    </source>
</evidence>
<feature type="region of interest" description="Disordered" evidence="1">
    <location>
        <begin position="482"/>
        <end position="501"/>
    </location>
</feature>
<evidence type="ECO:0000313" key="4">
    <source>
        <dbReference type="RefSeq" id="XP_015523465.2"/>
    </source>
</evidence>
<feature type="region of interest" description="Disordered" evidence="1">
    <location>
        <begin position="542"/>
        <end position="616"/>
    </location>
</feature>
<dbReference type="InterPro" id="IPR001025">
    <property type="entry name" value="BAH_dom"/>
</dbReference>
<feature type="region of interest" description="Disordered" evidence="1">
    <location>
        <begin position="1199"/>
        <end position="1223"/>
    </location>
</feature>
<feature type="compositionally biased region" description="Basic and acidic residues" evidence="1">
    <location>
        <begin position="60"/>
        <end position="205"/>
    </location>
</feature>
<dbReference type="PANTHER" id="PTHR46576:SF1">
    <property type="entry name" value="BROMO ADJACENT HOMOLOGY DOMAIN-CONTAINING 1 PROTEIN"/>
    <property type="match status" value="1"/>
</dbReference>
<feature type="compositionally biased region" description="Basic and acidic residues" evidence="1">
    <location>
        <begin position="661"/>
        <end position="704"/>
    </location>
</feature>
<proteinExistence type="predicted"/>
<dbReference type="GO" id="GO:0000976">
    <property type="term" value="F:transcription cis-regulatory region binding"/>
    <property type="evidence" value="ECO:0007669"/>
    <property type="project" value="TreeGrafter"/>
</dbReference>
<feature type="compositionally biased region" description="Pro residues" evidence="1">
    <location>
        <begin position="925"/>
        <end position="934"/>
    </location>
</feature>
<evidence type="ECO:0000313" key="3">
    <source>
        <dbReference type="Proteomes" id="UP000829291"/>
    </source>
</evidence>
<dbReference type="Proteomes" id="UP000829291">
    <property type="component" value="Chromosome 6"/>
</dbReference>
<feature type="compositionally biased region" description="Pro residues" evidence="1">
    <location>
        <begin position="961"/>
        <end position="978"/>
    </location>
</feature>
<dbReference type="RefSeq" id="XP_046600187.1">
    <property type="nucleotide sequence ID" value="XM_046744231.1"/>
</dbReference>
<feature type="domain" description="BAH" evidence="2">
    <location>
        <begin position="1744"/>
        <end position="1895"/>
    </location>
</feature>
<dbReference type="OrthoDB" id="1922186at2759"/>
<protein>
    <submittedName>
        <fullName evidence="4 5">Uncharacterized protein LOC107226986</fullName>
    </submittedName>
</protein>
<keyword evidence="3" id="KW-1185">Reference proteome</keyword>
<sequence>MKPQKKAVTARKGAATPAAAKKRRASPEKLTSDPPKRDKKTDEKKGKRAEATAMLQASTKKSDKSDDLKKKAVEKSPDDKRKSEKIEDRKNKAEKFDDRKKMDKVDDQRKRITNDKLELDRRNGTVDKIIEEVSKKPEELSKKKLEKNEDKKKQSKDHEKRHEKLEKIEEKTDEEKDETIIKVGSTEKKKPPAEESGKTVQRVEETAAAEENLEICEPFVATKKKTSKADEKKTRDSKAGKKSEKKKSPEKENGGKKSSPNAKGKKEAKVKQPRKKPAVKKTILVKKIASRAPVSKKLIQTKLKLVKSLSMEDSKNVDLREPEVAKVAKKSKKKSPPPLSAATKTKVNKKGPQLAKQMKSKVAPRKYIKTNVTSSTKKEEKMIKMAEKMVGKKKSANSATQSDNVKNLLQHCPVNKDDSQFENTPEPELDSKDIKREVVDTNEVGDYKSWNKTLEGNKKSGKSISCKTKVAKPKVSKKCAKVENLRLSDNSDRKSDTSEEVTLEDLLKQSKAVEQNGSEKFILSQSKEENNCDDVQSLRVDLKLETDDRDESSISASSGGEENDDHDGDDDDDDEEEEEDENQAKGQAGNAKSKNRNSKKDRDRKSPSSDASSERVRRMRLFGFWTGPKRHRVASLNALAKVHCLYENETGGVYLGGYCKPKPDKEKQPKKAKEDKDKEEGTEKDSTPAKKVETKPARVEEISPKRKLRNVPGLRGKHWDMMESSSSSSSSDDEHQRATDERKNLESSKKKVTKRRKKNEEVMDLKDMVVCKRMASLNASAILAASYSDEKYHCRDSTTSDSSSDSEVEVVRRRKQSDSEAEKQKSRQGSQSDTEDVIKQPKKVVIVNQDTDVTITGVYVNQTRSTHREEFCSIAGMQYRISSTSHTQTAATAVATEIHEHPKPEQPCKSYTPLGALSSMQPPGSQGPPHPPMSPRRHSAFSAPHQHGYYQPAGPLIQHPPTLPPVKGPPPEPTPTPPQNSEGSDDLVATSTTSGGTTSGGAGGGSFYRTYCPQYYGTPPQYQELCYQPTYSHPHSHPPPYYKYPPTYRRQYYGYQESGGPGGGGSGGGGGPGVVEYQPPPPPPAEYPPPPYYGGYPPPPPPPPPPGNPAYMHPQGRPFVDHAAFQSCPCPMQSCPKNVDTGPLIGNGKGAPVGSGPGLSLPPSALVGPPSPARGLAGLAPPHGANAWDTDRVQINNHCNLTLNQPPPPPQHNQNSGHNRTQNQDCRAKDEKSCQNNKMSQCNCQKHACTSTTCEVKTETLSPNEKLPTTVQCTNNKLPNFKLENNNVKCESCSEKVSDDIPCEANCNVKCESGYKCEIKCEQCVKGQLAVLNMDKDSGIMLIDDKLESDNVKEELNEVVLIENENWKKPDYESTVQETVDEKEISDKLVHVQEQPKCQKITKRKLSLDSLSDNKKKRKINKRTLSVGSVRDFANSASLPNSKLSLLSNETIQSTENVQKKKYTRKEPIHRKRKSELVTQCEPAVKKNKTLKLLNDLGIPSIKQNASETSIMETINSVIEEGLKITKKNEKTLKMSEPAERKKISNLLSTLKKVGKKTSLPKTVPSKINLVEISEIKNSQSKIQCKATNGRSRESKLKLQNAKPKTKVKTKILNTKSKIENTKLAEDTKLTSEILKQSETISKAKVSELTNDSVSTHTDIRKPTLMKNRRKSTKKSINRKACIKSEESLAVEENLALIRRPSLKPKWSNGWSWEGESYEAKVYLTNEELAFRRCYASMKHVSGDVLKPRDCVLLKSGVRKADLPYVAKIAALWENPHDGEMMFSLLWYYRPEHTEQGCTQCDTEDEVFASRHRDANSVACIEDKCYVLTFNEYCRYRKDLRRLQEGLESPGLIVPRGDQLYPRVSRLPPLPVPADIVLFCRRVYDYRGKKLVKNPG</sequence>
<feature type="region of interest" description="Disordered" evidence="1">
    <location>
        <begin position="899"/>
        <end position="1005"/>
    </location>
</feature>
<feature type="compositionally biased region" description="Basic and acidic residues" evidence="1">
    <location>
        <begin position="598"/>
        <end position="616"/>
    </location>
</feature>
<feature type="region of interest" description="Disordered" evidence="1">
    <location>
        <begin position="652"/>
        <end position="762"/>
    </location>
</feature>
<feature type="compositionally biased region" description="Basic and acidic residues" evidence="1">
    <location>
        <begin position="816"/>
        <end position="825"/>
    </location>
</feature>
<gene>
    <name evidence="4 5" type="primary">LOC107226986</name>
</gene>
<dbReference type="InterPro" id="IPR053032">
    <property type="entry name" value="BAH_domain-containing"/>
</dbReference>
<dbReference type="PANTHER" id="PTHR46576">
    <property type="entry name" value="BROMO ADJACENT HOMOLOGY DOMAIN-CONTAINING 1 PROTEIN"/>
    <property type="match status" value="1"/>
</dbReference>
<dbReference type="SMART" id="SM00439">
    <property type="entry name" value="BAH"/>
    <property type="match status" value="1"/>
</dbReference>
<feature type="compositionally biased region" description="Basic and acidic residues" evidence="1">
    <location>
        <begin position="429"/>
        <end position="439"/>
    </location>
</feature>
<dbReference type="Pfam" id="PF01426">
    <property type="entry name" value="BAH"/>
    <property type="match status" value="1"/>
</dbReference>
<reference evidence="4 5" key="1">
    <citation type="submission" date="2025-05" db="UniProtKB">
        <authorList>
            <consortium name="RefSeq"/>
        </authorList>
    </citation>
    <scope>IDENTIFICATION</scope>
    <source>
        <tissue evidence="4 5">Thorax and Abdomen</tissue>
    </source>
</reference>
<feature type="region of interest" description="Disordered" evidence="1">
    <location>
        <begin position="310"/>
        <end position="380"/>
    </location>
</feature>
<dbReference type="GO" id="GO:0045892">
    <property type="term" value="P:negative regulation of DNA-templated transcription"/>
    <property type="evidence" value="ECO:0007669"/>
    <property type="project" value="TreeGrafter"/>
</dbReference>
<dbReference type="GO" id="GO:0031507">
    <property type="term" value="P:heterochromatin formation"/>
    <property type="evidence" value="ECO:0007669"/>
    <property type="project" value="TreeGrafter"/>
</dbReference>
<feature type="region of interest" description="Disordered" evidence="1">
    <location>
        <begin position="1"/>
        <end position="282"/>
    </location>
</feature>